<accession>A0A645J6S3</accession>
<dbReference type="InterPro" id="IPR041468">
    <property type="entry name" value="HTH_ParB/Spo0J"/>
</dbReference>
<dbReference type="Pfam" id="PF17762">
    <property type="entry name" value="HTH_ParB"/>
    <property type="match status" value="1"/>
</dbReference>
<dbReference type="Gene3D" id="1.10.10.2830">
    <property type="match status" value="1"/>
</dbReference>
<dbReference type="EMBL" id="VSSQ01124129">
    <property type="protein sequence ID" value="MPN55183.1"/>
    <property type="molecule type" value="Genomic_DNA"/>
</dbReference>
<comment type="caution">
    <text evidence="2">The sequence shown here is derived from an EMBL/GenBank/DDBJ whole genome shotgun (WGS) entry which is preliminary data.</text>
</comment>
<organism evidence="2">
    <name type="scientific">bioreactor metagenome</name>
    <dbReference type="NCBI Taxonomy" id="1076179"/>
    <lineage>
        <taxon>unclassified sequences</taxon>
        <taxon>metagenomes</taxon>
        <taxon>ecological metagenomes</taxon>
    </lineage>
</organism>
<dbReference type="SUPFAM" id="SSF109709">
    <property type="entry name" value="KorB DNA-binding domain-like"/>
    <property type="match status" value="1"/>
</dbReference>
<feature type="domain" description="ParB/Spo0J HTH" evidence="1">
    <location>
        <begin position="2"/>
        <end position="56"/>
    </location>
</feature>
<evidence type="ECO:0000313" key="2">
    <source>
        <dbReference type="EMBL" id="MPN55183.1"/>
    </source>
</evidence>
<evidence type="ECO:0000259" key="1">
    <source>
        <dbReference type="Pfam" id="PF17762"/>
    </source>
</evidence>
<proteinExistence type="predicted"/>
<gene>
    <name evidence="2" type="primary">spo0J_30</name>
    <name evidence="2" type="ORF">SDC9_202862</name>
</gene>
<reference evidence="2" key="1">
    <citation type="submission" date="2019-08" db="EMBL/GenBank/DDBJ databases">
        <authorList>
            <person name="Kucharzyk K."/>
            <person name="Murdoch R.W."/>
            <person name="Higgins S."/>
            <person name="Loffler F."/>
        </authorList>
    </citation>
    <scope>NUCLEOTIDE SEQUENCE</scope>
</reference>
<protein>
    <submittedName>
        <fullName evidence="2">Stage 0 sporulation protein J</fullName>
    </submittedName>
</protein>
<sequence length="123" mass="13281">MPEAVSDLVRAGQVSAGHARALLSFEDESVLLETAALIVKKGLSVREVERLAKAAKKVKSKKEKTKPRREAYYDEVELALTGALGRKVRVITAGNKGGGTLELDFYDAEDLARLAGALNRAED</sequence>
<name>A0A645J6S3_9ZZZZ</name>
<dbReference type="AlphaFoldDB" id="A0A645J6S3"/>